<dbReference type="Gene3D" id="4.10.280.10">
    <property type="entry name" value="Helix-loop-helix DNA-binding domain"/>
    <property type="match status" value="1"/>
</dbReference>
<reference evidence="1 2" key="1">
    <citation type="journal article" date="2003" name="Int. J. Syst. Evol. Microbiol.">
        <title>Halobacillus salinus sp. nov., isolated from a salt lake on the coast of the East Sea in Korea.</title>
        <authorList>
            <person name="Yoon J.H."/>
            <person name="Kang K.H."/>
            <person name="Park Y.H."/>
        </authorList>
    </citation>
    <scope>NUCLEOTIDE SEQUENCE [LARGE SCALE GENOMIC DNA]</scope>
    <source>
        <strain evidence="1 2">HSL-3</strain>
    </source>
</reference>
<dbReference type="EMBL" id="SRJC01000004">
    <property type="protein sequence ID" value="TGB02044.1"/>
    <property type="molecule type" value="Genomic_DNA"/>
</dbReference>
<sequence length="57" mass="6486">MQGEASLLKEIETCREQMSRVAVENSLSSNEVLQVSRKLDALMNQYDDMTQKVTSHI</sequence>
<keyword evidence="2" id="KW-1185">Reference proteome</keyword>
<name>A0A4Z0GZD2_9BACI</name>
<comment type="caution">
    <text evidence="1">The sequence shown here is derived from an EMBL/GenBank/DDBJ whole genome shotgun (WGS) entry which is preliminary data.</text>
</comment>
<dbReference type="InterPro" id="IPR036638">
    <property type="entry name" value="HLH_DNA-bd_sf"/>
</dbReference>
<organism evidence="1 2">
    <name type="scientific">Halobacillus salinus</name>
    <dbReference type="NCBI Taxonomy" id="192814"/>
    <lineage>
        <taxon>Bacteria</taxon>
        <taxon>Bacillati</taxon>
        <taxon>Bacillota</taxon>
        <taxon>Bacilli</taxon>
        <taxon>Bacillales</taxon>
        <taxon>Bacillaceae</taxon>
        <taxon>Halobacillus</taxon>
    </lineage>
</organism>
<dbReference type="AlphaFoldDB" id="A0A4Z0GZD2"/>
<dbReference type="SUPFAM" id="SSF140500">
    <property type="entry name" value="BAS1536-like"/>
    <property type="match status" value="1"/>
</dbReference>
<dbReference type="InterPro" id="IPR037208">
    <property type="entry name" value="Spo0E-like_sf"/>
</dbReference>
<dbReference type="Pfam" id="PF09388">
    <property type="entry name" value="SpoOE-like"/>
    <property type="match status" value="1"/>
</dbReference>
<dbReference type="InterPro" id="IPR018540">
    <property type="entry name" value="Spo0E-like"/>
</dbReference>
<dbReference type="GO" id="GO:0043937">
    <property type="term" value="P:regulation of sporulation"/>
    <property type="evidence" value="ECO:0007669"/>
    <property type="project" value="InterPro"/>
</dbReference>
<dbReference type="OrthoDB" id="2649371at2"/>
<protein>
    <submittedName>
        <fullName evidence="1">Aspartyl-phosphate phosphatase Spo0E family protein</fullName>
    </submittedName>
</protein>
<evidence type="ECO:0000313" key="2">
    <source>
        <dbReference type="Proteomes" id="UP000297982"/>
    </source>
</evidence>
<proteinExistence type="predicted"/>
<dbReference type="GO" id="GO:0046983">
    <property type="term" value="F:protein dimerization activity"/>
    <property type="evidence" value="ECO:0007669"/>
    <property type="project" value="InterPro"/>
</dbReference>
<evidence type="ECO:0000313" key="1">
    <source>
        <dbReference type="EMBL" id="TGB02044.1"/>
    </source>
</evidence>
<accession>A0A4Z0GZD2</accession>
<dbReference type="Proteomes" id="UP000297982">
    <property type="component" value="Unassembled WGS sequence"/>
</dbReference>
<gene>
    <name evidence="1" type="ORF">E4663_15550</name>
</gene>
<dbReference type="STRING" id="192814.GCA_900166575_03895"/>
<dbReference type="RefSeq" id="WP_079477312.1">
    <property type="nucleotide sequence ID" value="NZ_FVYZ01000002.1"/>
</dbReference>